<dbReference type="SUPFAM" id="SSF102405">
    <property type="entry name" value="MCP/YpsA-like"/>
    <property type="match status" value="1"/>
</dbReference>
<sequence>MSEGRAVAVYCASSDGNHPAYVRAAQSLGRALAEAKRPLIYGGGSKGIMGAVSGAVLDAGGEVTGIVPYAMVAAGGEVDQTQGKRGPTVLLQEKGRERVSTVVVNTMHERKTEMAKLSACFIALPGGFGTFEELFEVICWSQLGIHEKPIVVINALGFYDPIRDLIRKGVEAGFITATNANLVRFVDGPADHATHEDLDWGKAALDVLENWTFPERTHFYDWSKMKTVGGEKIGEALDAV</sequence>
<dbReference type="Proteomes" id="UP000814176">
    <property type="component" value="Unassembled WGS sequence"/>
</dbReference>
<dbReference type="Gene3D" id="3.40.50.450">
    <property type="match status" value="1"/>
</dbReference>
<proteinExistence type="predicted"/>
<evidence type="ECO:0000313" key="1">
    <source>
        <dbReference type="EMBL" id="KAH9843011.1"/>
    </source>
</evidence>
<dbReference type="PANTHER" id="PTHR31223">
    <property type="entry name" value="LOG FAMILY PROTEIN YJL055W"/>
    <property type="match status" value="1"/>
</dbReference>
<dbReference type="EMBL" id="JADCUA010000002">
    <property type="protein sequence ID" value="KAH9843011.1"/>
    <property type="molecule type" value="Genomic_DNA"/>
</dbReference>
<name>A0ABQ8KW34_9APHY</name>
<evidence type="ECO:0000313" key="2">
    <source>
        <dbReference type="Proteomes" id="UP000814176"/>
    </source>
</evidence>
<accession>A0ABQ8KW34</accession>
<dbReference type="GeneID" id="71997899"/>
<dbReference type="InterPro" id="IPR031100">
    <property type="entry name" value="LOG_fam"/>
</dbReference>
<comment type="caution">
    <text evidence="1">The sequence shown here is derived from an EMBL/GenBank/DDBJ whole genome shotgun (WGS) entry which is preliminary data.</text>
</comment>
<protein>
    <recommendedName>
        <fullName evidence="3">Cytokinin riboside 5'-monophosphate phosphoribohydrolase</fullName>
    </recommendedName>
</protein>
<dbReference type="InterPro" id="IPR005269">
    <property type="entry name" value="LOG"/>
</dbReference>
<dbReference type="Pfam" id="PF03641">
    <property type="entry name" value="Lysine_decarbox"/>
    <property type="match status" value="1"/>
</dbReference>
<keyword evidence="2" id="KW-1185">Reference proteome</keyword>
<reference evidence="1 2" key="1">
    <citation type="journal article" date="2021" name="Environ. Microbiol.">
        <title>Gene family expansions and transcriptome signatures uncover fungal adaptations to wood decay.</title>
        <authorList>
            <person name="Hage H."/>
            <person name="Miyauchi S."/>
            <person name="Viragh M."/>
            <person name="Drula E."/>
            <person name="Min B."/>
            <person name="Chaduli D."/>
            <person name="Navarro D."/>
            <person name="Favel A."/>
            <person name="Norest M."/>
            <person name="Lesage-Meessen L."/>
            <person name="Balint B."/>
            <person name="Merenyi Z."/>
            <person name="de Eugenio L."/>
            <person name="Morin E."/>
            <person name="Martinez A.T."/>
            <person name="Baldrian P."/>
            <person name="Stursova M."/>
            <person name="Martinez M.J."/>
            <person name="Novotny C."/>
            <person name="Magnuson J.K."/>
            <person name="Spatafora J.W."/>
            <person name="Maurice S."/>
            <person name="Pangilinan J."/>
            <person name="Andreopoulos W."/>
            <person name="LaButti K."/>
            <person name="Hundley H."/>
            <person name="Na H."/>
            <person name="Kuo A."/>
            <person name="Barry K."/>
            <person name="Lipzen A."/>
            <person name="Henrissat B."/>
            <person name="Riley R."/>
            <person name="Ahrendt S."/>
            <person name="Nagy L.G."/>
            <person name="Grigoriev I.V."/>
            <person name="Martin F."/>
            <person name="Rosso M.N."/>
        </authorList>
    </citation>
    <scope>NUCLEOTIDE SEQUENCE [LARGE SCALE GENOMIC DNA]</scope>
    <source>
        <strain evidence="1 2">CIRM-BRFM 1785</strain>
    </source>
</reference>
<dbReference type="NCBIfam" id="TIGR00730">
    <property type="entry name" value="Rossman fold protein, TIGR00730 family"/>
    <property type="match status" value="1"/>
</dbReference>
<dbReference type="RefSeq" id="XP_047784058.1">
    <property type="nucleotide sequence ID" value="XM_047917167.1"/>
</dbReference>
<gene>
    <name evidence="1" type="ORF">C8Q71DRAFT_231714</name>
</gene>
<organism evidence="1 2">
    <name type="scientific">Rhodofomes roseus</name>
    <dbReference type="NCBI Taxonomy" id="34475"/>
    <lineage>
        <taxon>Eukaryota</taxon>
        <taxon>Fungi</taxon>
        <taxon>Dikarya</taxon>
        <taxon>Basidiomycota</taxon>
        <taxon>Agaricomycotina</taxon>
        <taxon>Agaricomycetes</taxon>
        <taxon>Polyporales</taxon>
        <taxon>Rhodofomes</taxon>
    </lineage>
</organism>
<evidence type="ECO:0008006" key="3">
    <source>
        <dbReference type="Google" id="ProtNLM"/>
    </source>
</evidence>
<dbReference type="PANTHER" id="PTHR31223:SF70">
    <property type="entry name" value="LOG FAMILY PROTEIN YJL055W"/>
    <property type="match status" value="1"/>
</dbReference>